<dbReference type="AlphaFoldDB" id="H3AA47"/>
<sequence>EGKPDYFAQKHLVIQDKSKYNTPKYCLIVRITNRDIISQIAFAKIEGDVIVCAAYSHELPKYGVKVRLTTYAAAYCTGLLLARKLLTKFGLEEPYEGQLDITGEEFDVENIDGGGAFTCHLDAGLARTTNGNKIFGVLKGVADGGLSIPHSCKRFPGYDSESKECNQTHRRYIFGQNIADYMKQLMEEDKDTFEKQFSCYIKNGVTADLLEDIYTKAHATIRANPVHEESPRKNIKRKRKNRAKLSLQQHKDHVAQKASFLRAQWNGNGED</sequence>
<comment type="similarity">
    <text evidence="2">Belongs to the universal ribosomal protein uL18 family.</text>
</comment>
<reference evidence="9" key="3">
    <citation type="submission" date="2025-09" db="UniProtKB">
        <authorList>
            <consortium name="Ensembl"/>
        </authorList>
    </citation>
    <scope>IDENTIFICATION</scope>
</reference>
<keyword evidence="3" id="KW-0963">Cytoplasm</keyword>
<evidence type="ECO:0000256" key="7">
    <source>
        <dbReference type="SAM" id="MobiDB-lite"/>
    </source>
</evidence>
<accession>H3AA47</accession>
<dbReference type="EMBL" id="AFYH01220456">
    <property type="status" value="NOT_ANNOTATED_CDS"/>
    <property type="molecule type" value="Genomic_DNA"/>
</dbReference>
<evidence type="ECO:0000256" key="6">
    <source>
        <dbReference type="ARBA" id="ARBA00023274"/>
    </source>
</evidence>
<dbReference type="PANTHER" id="PTHR23410:SF12">
    <property type="entry name" value="LARGE RIBOSOMAL SUBUNIT PROTEIN UL18"/>
    <property type="match status" value="1"/>
</dbReference>
<evidence type="ECO:0000256" key="5">
    <source>
        <dbReference type="ARBA" id="ARBA00022980"/>
    </source>
</evidence>
<dbReference type="Pfam" id="PF14204">
    <property type="entry name" value="Ribosomal_L18_c"/>
    <property type="match status" value="1"/>
</dbReference>
<dbReference type="Pfam" id="PF17144">
    <property type="entry name" value="Ribosomal_L5e"/>
    <property type="match status" value="1"/>
</dbReference>
<dbReference type="PRINTS" id="PR00058">
    <property type="entry name" value="RIBOSOMALL5"/>
</dbReference>
<evidence type="ECO:0000256" key="4">
    <source>
        <dbReference type="ARBA" id="ARBA00022730"/>
    </source>
</evidence>
<gene>
    <name evidence="9" type="primary">LOC102364938</name>
</gene>
<dbReference type="GO" id="GO:0022625">
    <property type="term" value="C:cytosolic large ribosomal subunit"/>
    <property type="evidence" value="ECO:0007669"/>
    <property type="project" value="TreeGrafter"/>
</dbReference>
<dbReference type="Proteomes" id="UP000008672">
    <property type="component" value="Unassembled WGS sequence"/>
</dbReference>
<dbReference type="InterPro" id="IPR057268">
    <property type="entry name" value="Ribosomal_L18"/>
</dbReference>
<dbReference type="SUPFAM" id="SSF53137">
    <property type="entry name" value="Translational machinery components"/>
    <property type="match status" value="1"/>
</dbReference>
<keyword evidence="5" id="KW-0689">Ribosomal protein</keyword>
<feature type="domain" description="Large ribosomal subunit protein uL18 C-terminal eukaryotes" evidence="8">
    <location>
        <begin position="210"/>
        <end position="262"/>
    </location>
</feature>
<keyword evidence="6" id="KW-0687">Ribonucleoprotein</keyword>
<dbReference type="GO" id="GO:0008097">
    <property type="term" value="F:5S rRNA binding"/>
    <property type="evidence" value="ECO:0007669"/>
    <property type="project" value="InterPro"/>
</dbReference>
<dbReference type="STRING" id="7897.ENSLACP00000006518"/>
<dbReference type="GO" id="GO:0000027">
    <property type="term" value="P:ribosomal large subunit assembly"/>
    <property type="evidence" value="ECO:0007669"/>
    <property type="project" value="TreeGrafter"/>
</dbReference>
<protein>
    <recommendedName>
        <fullName evidence="8">Large ribosomal subunit protein uL18 C-terminal eukaryotes domain-containing protein</fullName>
    </recommendedName>
</protein>
<feature type="region of interest" description="Disordered" evidence="7">
    <location>
        <begin position="224"/>
        <end position="255"/>
    </location>
</feature>
<proteinExistence type="inferred from homology"/>
<name>H3AA47_LATCH</name>
<dbReference type="EMBL" id="AFYH01220457">
    <property type="status" value="NOT_ANNOTATED_CDS"/>
    <property type="molecule type" value="Genomic_DNA"/>
</dbReference>
<dbReference type="GO" id="GO:0003735">
    <property type="term" value="F:structural constituent of ribosome"/>
    <property type="evidence" value="ECO:0007669"/>
    <property type="project" value="InterPro"/>
</dbReference>
<keyword evidence="10" id="KW-1185">Reference proteome</keyword>
<dbReference type="InParanoid" id="H3AA47"/>
<keyword evidence="4" id="KW-0694">RNA-binding</keyword>
<evidence type="ECO:0000313" key="10">
    <source>
        <dbReference type="Proteomes" id="UP000008672"/>
    </source>
</evidence>
<dbReference type="InterPro" id="IPR005485">
    <property type="entry name" value="Rbsml_uL18_euk_arch"/>
</dbReference>
<organism evidence="9 10">
    <name type="scientific">Latimeria chalumnae</name>
    <name type="common">Coelacanth</name>
    <dbReference type="NCBI Taxonomy" id="7897"/>
    <lineage>
        <taxon>Eukaryota</taxon>
        <taxon>Metazoa</taxon>
        <taxon>Chordata</taxon>
        <taxon>Craniata</taxon>
        <taxon>Vertebrata</taxon>
        <taxon>Euteleostomi</taxon>
        <taxon>Coelacanthiformes</taxon>
        <taxon>Coelacanthidae</taxon>
        <taxon>Latimeria</taxon>
    </lineage>
</organism>
<evidence type="ECO:0000313" key="9">
    <source>
        <dbReference type="Ensembl" id="ENSLACP00000006518.1"/>
    </source>
</evidence>
<evidence type="ECO:0000256" key="2">
    <source>
        <dbReference type="ARBA" id="ARBA00007116"/>
    </source>
</evidence>
<dbReference type="HOGENOM" id="CLU_056222_1_0_1"/>
<dbReference type="Gene3D" id="3.30.420.100">
    <property type="match status" value="1"/>
</dbReference>
<dbReference type="GeneTree" id="ENSGT00950000183210"/>
<dbReference type="GO" id="GO:0006412">
    <property type="term" value="P:translation"/>
    <property type="evidence" value="ECO:0007669"/>
    <property type="project" value="InterPro"/>
</dbReference>
<dbReference type="PANTHER" id="PTHR23410">
    <property type="entry name" value="RIBOSOMAL PROTEIN L5-RELATED"/>
    <property type="match status" value="1"/>
</dbReference>
<dbReference type="InterPro" id="IPR025607">
    <property type="entry name" value="Ribosomal_uL18_C_euk"/>
</dbReference>
<evidence type="ECO:0000259" key="8">
    <source>
        <dbReference type="Pfam" id="PF14204"/>
    </source>
</evidence>
<dbReference type="EMBL" id="AFYH01220458">
    <property type="status" value="NOT_ANNOTATED_CDS"/>
    <property type="molecule type" value="Genomic_DNA"/>
</dbReference>
<feature type="compositionally biased region" description="Basic residues" evidence="7">
    <location>
        <begin position="233"/>
        <end position="243"/>
    </location>
</feature>
<dbReference type="CDD" id="cd00432">
    <property type="entry name" value="Ribosomal_L18_L5e"/>
    <property type="match status" value="1"/>
</dbReference>
<evidence type="ECO:0000256" key="1">
    <source>
        <dbReference type="ARBA" id="ARBA00004496"/>
    </source>
</evidence>
<dbReference type="eggNOG" id="KOG0875">
    <property type="taxonomic scope" value="Eukaryota"/>
</dbReference>
<comment type="subcellular location">
    <subcellularLocation>
        <location evidence="1">Cytoplasm</location>
    </subcellularLocation>
</comment>
<dbReference type="Ensembl" id="ENSLACT00000006571.1">
    <property type="protein sequence ID" value="ENSLACP00000006518.1"/>
    <property type="gene ID" value="ENSLACG00000005777.1"/>
</dbReference>
<keyword evidence="4" id="KW-0699">rRNA-binding</keyword>
<evidence type="ECO:0000256" key="3">
    <source>
        <dbReference type="ARBA" id="ARBA00022490"/>
    </source>
</evidence>
<dbReference type="Bgee" id="ENSLACG00000005777">
    <property type="expression patterns" value="Expressed in chordate pharynx and 6 other cell types or tissues"/>
</dbReference>
<reference evidence="10" key="1">
    <citation type="submission" date="2011-08" db="EMBL/GenBank/DDBJ databases">
        <title>The draft genome of Latimeria chalumnae.</title>
        <authorList>
            <person name="Di Palma F."/>
            <person name="Alfoldi J."/>
            <person name="Johnson J."/>
            <person name="Berlin A."/>
            <person name="Gnerre S."/>
            <person name="Jaffe D."/>
            <person name="MacCallum I."/>
            <person name="Young S."/>
            <person name="Walker B.J."/>
            <person name="Lander E."/>
            <person name="Lindblad-Toh K."/>
        </authorList>
    </citation>
    <scope>NUCLEOTIDE SEQUENCE [LARGE SCALE GENOMIC DNA]</scope>
    <source>
        <strain evidence="10">Wild caught</strain>
    </source>
</reference>
<reference evidence="9" key="2">
    <citation type="submission" date="2025-08" db="UniProtKB">
        <authorList>
            <consortium name="Ensembl"/>
        </authorList>
    </citation>
    <scope>IDENTIFICATION</scope>
</reference>